<dbReference type="RefSeq" id="WP_139195727.1">
    <property type="nucleotide sequence ID" value="NZ_FOAB01000014.1"/>
</dbReference>
<proteinExistence type="predicted"/>
<feature type="chain" id="PRO_5011754798" evidence="2">
    <location>
        <begin position="22"/>
        <end position="705"/>
    </location>
</feature>
<evidence type="ECO:0000256" key="1">
    <source>
        <dbReference type="ARBA" id="ARBA00022729"/>
    </source>
</evidence>
<name>A0A1H7XCT8_AQUAM</name>
<sequence length="705" mass="79164">MKRKLLLLAMAFYCMSYNLLGQTNGSIEKSTVLFTQESVATPFNYDKYKADGIFWGFMPNANIESEAAINQWVTKVENHTSDGSYYFGRGEFDWGWKWMIDFMDDPGSYWAKNLDGEDIHWGNAADNGGTYNGQVHSWMSHQGPDFLEWLKYQVDRMTLAPVTHMMFDSQTSATRTLHWLGGDFSVHSMNGFREYMRGKYTALELTNLGISNINNFNYRQFLLNSGMTLQTYRNRANSINGNIPLYKDFVYFQRQSLNEMMEKLFEYVDTIRPGIEIGATTNVVEPRGYIYSDRLTYLAGEYGHPSDAATSPSVEPLLHYKAAEALDKTLIYFPYPDAFKALYDRSSPRQARAWIAQAYATGSIFTIPGKVWIGGSNTWDTGWENFADIYEFIHDHNELFDDYEAVSNVALAYSVYASLLEGGMAGSLKARQTLEYLVERNISFDLKIFGDPDQPVAPTVSELGEYDVVVHDSDVQYLTTGQNQILNQSSSNVISMDNAGDINGNLSWKINVLRNGEWVNFLISALPRMSSEDPSAPYVIHLINRKYNAAEDTAQAHENISVKIPAAVFPNAITGATVHTPGKTSVDLSFETDNTGAITLDIGTFDSCWGIIELNYENFLSADDIVFNSDTVSLYPNPANRYVDIANASTLGVSSFKIYNVQGEQIMNSVFQSDQIDISALASGFYLVEINNDSGDSVVKKLIKN</sequence>
<evidence type="ECO:0000259" key="3">
    <source>
        <dbReference type="Pfam" id="PF18962"/>
    </source>
</evidence>
<dbReference type="Pfam" id="PF18962">
    <property type="entry name" value="Por_Secre_tail"/>
    <property type="match status" value="1"/>
</dbReference>
<evidence type="ECO:0000313" key="4">
    <source>
        <dbReference type="EMBL" id="SEM31692.1"/>
    </source>
</evidence>
<evidence type="ECO:0000313" key="5">
    <source>
        <dbReference type="Proteomes" id="UP000198521"/>
    </source>
</evidence>
<keyword evidence="5" id="KW-1185">Reference proteome</keyword>
<dbReference type="NCBIfam" id="TIGR04183">
    <property type="entry name" value="Por_Secre_tail"/>
    <property type="match status" value="1"/>
</dbReference>
<protein>
    <submittedName>
        <fullName evidence="4">Por secretion system C-terminal sorting domain-containing protein</fullName>
    </submittedName>
</protein>
<feature type="signal peptide" evidence="2">
    <location>
        <begin position="1"/>
        <end position="21"/>
    </location>
</feature>
<dbReference type="EMBL" id="FOAB01000014">
    <property type="protein sequence ID" value="SEM31692.1"/>
    <property type="molecule type" value="Genomic_DNA"/>
</dbReference>
<accession>A0A1H7XCT8</accession>
<dbReference type="AlphaFoldDB" id="A0A1H7XCT8"/>
<organism evidence="4 5">
    <name type="scientific">Aquimarina amphilecti</name>
    <dbReference type="NCBI Taxonomy" id="1038014"/>
    <lineage>
        <taxon>Bacteria</taxon>
        <taxon>Pseudomonadati</taxon>
        <taxon>Bacteroidota</taxon>
        <taxon>Flavobacteriia</taxon>
        <taxon>Flavobacteriales</taxon>
        <taxon>Flavobacteriaceae</taxon>
        <taxon>Aquimarina</taxon>
    </lineage>
</organism>
<reference evidence="4 5" key="1">
    <citation type="submission" date="2016-10" db="EMBL/GenBank/DDBJ databases">
        <authorList>
            <person name="de Groot N.N."/>
        </authorList>
    </citation>
    <scope>NUCLEOTIDE SEQUENCE [LARGE SCALE GENOMIC DNA]</scope>
    <source>
        <strain evidence="4 5">DSM 25232</strain>
    </source>
</reference>
<evidence type="ECO:0000256" key="2">
    <source>
        <dbReference type="SAM" id="SignalP"/>
    </source>
</evidence>
<feature type="domain" description="Secretion system C-terminal sorting" evidence="3">
    <location>
        <begin position="634"/>
        <end position="703"/>
    </location>
</feature>
<gene>
    <name evidence="4" type="ORF">SAMN04487910_4712</name>
</gene>
<dbReference type="InterPro" id="IPR026444">
    <property type="entry name" value="Secre_tail"/>
</dbReference>
<dbReference type="Proteomes" id="UP000198521">
    <property type="component" value="Unassembled WGS sequence"/>
</dbReference>
<dbReference type="OrthoDB" id="1164152at2"/>
<keyword evidence="1 2" id="KW-0732">Signal</keyword>